<dbReference type="PANTHER" id="PTHR43343:SF3">
    <property type="entry name" value="PROTEASE DO-LIKE 8, CHLOROPLASTIC"/>
    <property type="match status" value="1"/>
</dbReference>
<dbReference type="InterPro" id="IPR043504">
    <property type="entry name" value="Peptidase_S1_PA_chymotrypsin"/>
</dbReference>
<dbReference type="PROSITE" id="PS50106">
    <property type="entry name" value="PDZ"/>
    <property type="match status" value="1"/>
</dbReference>
<evidence type="ECO:0000256" key="2">
    <source>
        <dbReference type="ARBA" id="ARBA00022670"/>
    </source>
</evidence>
<sequence length="511" mass="54579" precursor="true">MPRIGAALLSGLTLAAVTSVTGASSPAAALQIAPQLATGGPSGPEERARADIYDSLQKLPRETPVSLVAQAVGPSVVYVETEMVRPVRTIFGLQNETRNGSGSGVVIHPSGLIITNYHVVENAREIRVSFEGNPESYPAERISFVREEDLALLKIQLPDQDEGSRPLRRRARGGLRAASDRAGADRSDGGNPDAGMTDAKGPTLFPTVRMGTSADLMPGERVVAIGSPHGQTYTVSTGIISGLHRDVSVPGRDLNFRGLIQTDASINFGNSGGPLLNIHGELIGINTVMNASAENIGFAIPVDRVRQVLEDVLFPNARRTWLGFDVTEDASGLVVSKVWPMGPAEGTGLCEGDRVVALDRTAVPDAESYLLQSLQVDVGRPVDIQFARGGETFTAPIAGWDELNGFFFRDVGLTVKEILLNQNRQPFLQVEAVLPGSPADELGVLEGDLLQAARPRTRQRYPAIALSDKATLKTILDGVPAGTEIEIDAYRDMNGDLRFSNNELLKGVLVR</sequence>
<accession>A0A518ERZ7</accession>
<keyword evidence="8" id="KW-1185">Reference proteome</keyword>
<dbReference type="Pfam" id="PF13365">
    <property type="entry name" value="Trypsin_2"/>
    <property type="match status" value="1"/>
</dbReference>
<evidence type="ECO:0000256" key="1">
    <source>
        <dbReference type="ARBA" id="ARBA00010541"/>
    </source>
</evidence>
<dbReference type="GO" id="GO:0006508">
    <property type="term" value="P:proteolysis"/>
    <property type="evidence" value="ECO:0007669"/>
    <property type="project" value="UniProtKB-KW"/>
</dbReference>
<dbReference type="PRINTS" id="PR00834">
    <property type="entry name" value="PROTEASES2C"/>
</dbReference>
<dbReference type="Gene3D" id="2.40.10.10">
    <property type="entry name" value="Trypsin-like serine proteases"/>
    <property type="match status" value="1"/>
</dbReference>
<evidence type="ECO:0000313" key="8">
    <source>
        <dbReference type="Proteomes" id="UP000320390"/>
    </source>
</evidence>
<dbReference type="Gene3D" id="2.40.10.120">
    <property type="match status" value="1"/>
</dbReference>
<dbReference type="RefSeq" id="WP_419191264.1">
    <property type="nucleotide sequence ID" value="NZ_CP036434.1"/>
</dbReference>
<evidence type="ECO:0000256" key="3">
    <source>
        <dbReference type="ARBA" id="ARBA00022801"/>
    </source>
</evidence>
<evidence type="ECO:0000259" key="6">
    <source>
        <dbReference type="PROSITE" id="PS50106"/>
    </source>
</evidence>
<reference evidence="7 8" key="1">
    <citation type="submission" date="2019-02" db="EMBL/GenBank/DDBJ databases">
        <title>Deep-cultivation of Planctomycetes and their phenomic and genomic characterization uncovers novel biology.</title>
        <authorList>
            <person name="Wiegand S."/>
            <person name="Jogler M."/>
            <person name="Boedeker C."/>
            <person name="Pinto D."/>
            <person name="Vollmers J."/>
            <person name="Rivas-Marin E."/>
            <person name="Kohn T."/>
            <person name="Peeters S.H."/>
            <person name="Heuer A."/>
            <person name="Rast P."/>
            <person name="Oberbeckmann S."/>
            <person name="Bunk B."/>
            <person name="Jeske O."/>
            <person name="Meyerdierks A."/>
            <person name="Storesund J.E."/>
            <person name="Kallscheuer N."/>
            <person name="Luecker S."/>
            <person name="Lage O.M."/>
            <person name="Pohl T."/>
            <person name="Merkel B.J."/>
            <person name="Hornburger P."/>
            <person name="Mueller R.-W."/>
            <person name="Bruemmer F."/>
            <person name="Labrenz M."/>
            <person name="Spormann A.M."/>
            <person name="Op den Camp H."/>
            <person name="Overmann J."/>
            <person name="Amann R."/>
            <person name="Jetten M.S.M."/>
            <person name="Mascher T."/>
            <person name="Medema M.H."/>
            <person name="Devos D.P."/>
            <person name="Kaster A.-K."/>
            <person name="Ovreas L."/>
            <person name="Rohde M."/>
            <person name="Galperin M.Y."/>
            <person name="Jogler C."/>
        </authorList>
    </citation>
    <scope>NUCLEOTIDE SEQUENCE [LARGE SCALE GENOMIC DNA]</scope>
    <source>
        <strain evidence="7 8">Poly30</strain>
    </source>
</reference>
<dbReference type="AlphaFoldDB" id="A0A518ERZ7"/>
<organism evidence="7 8">
    <name type="scientific">Saltatorellus ferox</name>
    <dbReference type="NCBI Taxonomy" id="2528018"/>
    <lineage>
        <taxon>Bacteria</taxon>
        <taxon>Pseudomonadati</taxon>
        <taxon>Planctomycetota</taxon>
        <taxon>Planctomycetia</taxon>
        <taxon>Planctomycetia incertae sedis</taxon>
        <taxon>Saltatorellus</taxon>
    </lineage>
</organism>
<keyword evidence="2 7" id="KW-0645">Protease</keyword>
<proteinExistence type="inferred from homology"/>
<evidence type="ECO:0000256" key="4">
    <source>
        <dbReference type="SAM" id="MobiDB-lite"/>
    </source>
</evidence>
<feature type="signal peptide" evidence="5">
    <location>
        <begin position="1"/>
        <end position="23"/>
    </location>
</feature>
<feature type="compositionally biased region" description="Basic and acidic residues" evidence="4">
    <location>
        <begin position="178"/>
        <end position="188"/>
    </location>
</feature>
<dbReference type="SUPFAM" id="SSF50156">
    <property type="entry name" value="PDZ domain-like"/>
    <property type="match status" value="1"/>
</dbReference>
<comment type="similarity">
    <text evidence="1">Belongs to the peptidase S1C family.</text>
</comment>
<dbReference type="SUPFAM" id="SSF50494">
    <property type="entry name" value="Trypsin-like serine proteases"/>
    <property type="match status" value="1"/>
</dbReference>
<keyword evidence="5" id="KW-0732">Signal</keyword>
<feature type="domain" description="PDZ" evidence="6">
    <location>
        <begin position="311"/>
        <end position="390"/>
    </location>
</feature>
<dbReference type="InterPro" id="IPR009003">
    <property type="entry name" value="Peptidase_S1_PA"/>
</dbReference>
<dbReference type="Gene3D" id="2.30.42.10">
    <property type="match status" value="1"/>
</dbReference>
<name>A0A518ERZ7_9BACT</name>
<evidence type="ECO:0000256" key="5">
    <source>
        <dbReference type="SAM" id="SignalP"/>
    </source>
</evidence>
<dbReference type="Pfam" id="PF13180">
    <property type="entry name" value="PDZ_2"/>
    <property type="match status" value="1"/>
</dbReference>
<keyword evidence="3" id="KW-0378">Hydrolase</keyword>
<dbReference type="PANTHER" id="PTHR43343">
    <property type="entry name" value="PEPTIDASE S12"/>
    <property type="match status" value="1"/>
</dbReference>
<dbReference type="InterPro" id="IPR036034">
    <property type="entry name" value="PDZ_sf"/>
</dbReference>
<dbReference type="Proteomes" id="UP000320390">
    <property type="component" value="Chromosome"/>
</dbReference>
<evidence type="ECO:0000313" key="7">
    <source>
        <dbReference type="EMBL" id="QDV06825.1"/>
    </source>
</evidence>
<dbReference type="EMBL" id="CP036434">
    <property type="protein sequence ID" value="QDV06825.1"/>
    <property type="molecule type" value="Genomic_DNA"/>
</dbReference>
<dbReference type="InterPro" id="IPR001940">
    <property type="entry name" value="Peptidase_S1C"/>
</dbReference>
<feature type="region of interest" description="Disordered" evidence="4">
    <location>
        <begin position="161"/>
        <end position="204"/>
    </location>
</feature>
<feature type="chain" id="PRO_5022091683" evidence="5">
    <location>
        <begin position="24"/>
        <end position="511"/>
    </location>
</feature>
<dbReference type="SMART" id="SM00228">
    <property type="entry name" value="PDZ"/>
    <property type="match status" value="2"/>
</dbReference>
<dbReference type="InterPro" id="IPR001478">
    <property type="entry name" value="PDZ"/>
</dbReference>
<protein>
    <submittedName>
        <fullName evidence="7">Serine protease HhoA</fullName>
    </submittedName>
</protein>
<dbReference type="InterPro" id="IPR051201">
    <property type="entry name" value="Chloro_Bact_Ser_Proteases"/>
</dbReference>
<dbReference type="GO" id="GO:0004252">
    <property type="term" value="F:serine-type endopeptidase activity"/>
    <property type="evidence" value="ECO:0007669"/>
    <property type="project" value="InterPro"/>
</dbReference>
<gene>
    <name evidence="7" type="primary">hhoA</name>
    <name evidence="7" type="ORF">Poly30_23400</name>
</gene>